<dbReference type="AlphaFoldDB" id="J1HFS7"/>
<keyword evidence="2" id="KW-1185">Reference proteome</keyword>
<proteinExistence type="predicted"/>
<protein>
    <submittedName>
        <fullName evidence="1">Uncharacterized protein</fullName>
    </submittedName>
</protein>
<evidence type="ECO:0000313" key="1">
    <source>
        <dbReference type="EMBL" id="EJF44620.1"/>
    </source>
</evidence>
<reference evidence="1 2" key="1">
    <citation type="submission" date="2012-05" db="EMBL/GenBank/DDBJ databases">
        <authorList>
            <person name="Harkins D.M."/>
            <person name="Madupu R."/>
            <person name="Durkin A.S."/>
            <person name="Torralba M."/>
            <person name="Methe B."/>
            <person name="Sutton G.G."/>
            <person name="Nelson K.E."/>
        </authorList>
    </citation>
    <scope>NUCLEOTIDE SEQUENCE [LARGE SCALE GENOMIC DNA]</scope>
    <source>
        <strain evidence="1 2">F0489</strain>
    </source>
</reference>
<name>J1HFS7_9ACTO</name>
<accession>J1HFS7</accession>
<dbReference type="EMBL" id="AKFT01000107">
    <property type="protein sequence ID" value="EJF44620.1"/>
    <property type="molecule type" value="Genomic_DNA"/>
</dbReference>
<comment type="caution">
    <text evidence="1">The sequence shown here is derived from an EMBL/GenBank/DDBJ whole genome shotgun (WGS) entry which is preliminary data.</text>
</comment>
<dbReference type="Proteomes" id="UP000002941">
    <property type="component" value="Unassembled WGS sequence"/>
</dbReference>
<organism evidence="1 2">
    <name type="scientific">Actinomyces massiliensis F0489</name>
    <dbReference type="NCBI Taxonomy" id="1125718"/>
    <lineage>
        <taxon>Bacteria</taxon>
        <taxon>Bacillati</taxon>
        <taxon>Actinomycetota</taxon>
        <taxon>Actinomycetes</taxon>
        <taxon>Actinomycetales</taxon>
        <taxon>Actinomycetaceae</taxon>
        <taxon>Actinomyces</taxon>
    </lineage>
</organism>
<sequence length="38" mass="3914">MGHLDRIGCAWVGVRATVIGYGHGGSSTGLRGSRGRSE</sequence>
<gene>
    <name evidence="1" type="ORF">HMPREF1318_2303</name>
</gene>
<dbReference type="PATRIC" id="fig|1125718.3.peg.1383"/>
<evidence type="ECO:0000313" key="2">
    <source>
        <dbReference type="Proteomes" id="UP000002941"/>
    </source>
</evidence>